<feature type="binding site" evidence="10">
    <location>
        <position position="254"/>
    </location>
    <ligand>
        <name>K(+)</name>
        <dbReference type="ChEBI" id="CHEBI:29103"/>
    </ligand>
</feature>
<evidence type="ECO:0000256" key="11">
    <source>
        <dbReference type="RuleBase" id="RU003313"/>
    </source>
</evidence>
<dbReference type="InterPro" id="IPR004520">
    <property type="entry name" value="GTPase_MnmE"/>
</dbReference>
<dbReference type="GO" id="GO:0046872">
    <property type="term" value="F:metal ion binding"/>
    <property type="evidence" value="ECO:0007669"/>
    <property type="project" value="UniProtKB-KW"/>
</dbReference>
<dbReference type="AlphaFoldDB" id="H3NIK7"/>
<name>H3NIK7_9LACT</name>
<evidence type="ECO:0000256" key="10">
    <source>
        <dbReference type="HAMAP-Rule" id="MF_00379"/>
    </source>
</evidence>
<feature type="domain" description="TrmE-type G" evidence="12">
    <location>
        <begin position="220"/>
        <end position="379"/>
    </location>
</feature>
<feature type="binding site" evidence="10">
    <location>
        <position position="251"/>
    </location>
    <ligand>
        <name>K(+)</name>
        <dbReference type="ChEBI" id="CHEBI:29103"/>
    </ligand>
</feature>
<dbReference type="STRING" id="883113.HMPREF9708_00696"/>
<evidence type="ECO:0000313" key="14">
    <source>
        <dbReference type="Proteomes" id="UP000006190"/>
    </source>
</evidence>
<feature type="binding site" evidence="10">
    <location>
        <position position="234"/>
    </location>
    <ligand>
        <name>Mg(2+)</name>
        <dbReference type="ChEBI" id="CHEBI:18420"/>
    </ligand>
</feature>
<feature type="binding site" evidence="10">
    <location>
        <begin position="230"/>
        <end position="235"/>
    </location>
    <ligand>
        <name>GTP</name>
        <dbReference type="ChEBI" id="CHEBI:37565"/>
    </ligand>
</feature>
<dbReference type="Pfam" id="PF10396">
    <property type="entry name" value="TrmE_N"/>
    <property type="match status" value="1"/>
</dbReference>
<feature type="binding site" evidence="10">
    <location>
        <position position="458"/>
    </location>
    <ligand>
        <name>(6S)-5-formyl-5,6,7,8-tetrahydrofolate</name>
        <dbReference type="ChEBI" id="CHEBI:57457"/>
    </ligand>
</feature>
<dbReference type="EC" id="3.6.-.-" evidence="10"/>
<keyword evidence="4 10" id="KW-0479">Metal-binding</keyword>
<dbReference type="PANTHER" id="PTHR42714">
    <property type="entry name" value="TRNA MODIFICATION GTPASE GTPBP3"/>
    <property type="match status" value="1"/>
</dbReference>
<dbReference type="Gene3D" id="3.30.1360.120">
    <property type="entry name" value="Probable tRNA modification gtpase trme, domain 1"/>
    <property type="match status" value="1"/>
</dbReference>
<keyword evidence="14" id="KW-1185">Reference proteome</keyword>
<dbReference type="InterPro" id="IPR031168">
    <property type="entry name" value="G_TrmE"/>
</dbReference>
<feature type="binding site" evidence="10">
    <location>
        <begin position="274"/>
        <end position="277"/>
    </location>
    <ligand>
        <name>GTP</name>
        <dbReference type="ChEBI" id="CHEBI:37565"/>
    </ligand>
</feature>
<dbReference type="InterPro" id="IPR027417">
    <property type="entry name" value="P-loop_NTPase"/>
</dbReference>
<evidence type="ECO:0000256" key="8">
    <source>
        <dbReference type="ARBA" id="ARBA00022958"/>
    </source>
</evidence>
<evidence type="ECO:0000256" key="9">
    <source>
        <dbReference type="ARBA" id="ARBA00023134"/>
    </source>
</evidence>
<dbReference type="FunFam" id="3.40.50.300:FF:000494">
    <property type="entry name" value="tRNA modification GTPase MnmE"/>
    <property type="match status" value="1"/>
</dbReference>
<dbReference type="RefSeq" id="WP_006308723.1">
    <property type="nucleotide sequence ID" value="NZ_JH601133.1"/>
</dbReference>
<dbReference type="SUPFAM" id="SSF52540">
    <property type="entry name" value="P-loop containing nucleoside triphosphate hydrolases"/>
    <property type="match status" value="1"/>
</dbReference>
<keyword evidence="7 10" id="KW-0460">Magnesium</keyword>
<evidence type="ECO:0000256" key="1">
    <source>
        <dbReference type="ARBA" id="ARBA00011043"/>
    </source>
</evidence>
<dbReference type="EMBL" id="AGEG01000006">
    <property type="protein sequence ID" value="EHR37517.1"/>
    <property type="molecule type" value="Genomic_DNA"/>
</dbReference>
<feature type="binding site" evidence="10">
    <location>
        <position position="123"/>
    </location>
    <ligand>
        <name>(6S)-5-formyl-5,6,7,8-tetrahydrofolate</name>
        <dbReference type="ChEBI" id="CHEBI:57457"/>
    </ligand>
</feature>
<comment type="cofactor">
    <cofactor evidence="10">
        <name>K(+)</name>
        <dbReference type="ChEBI" id="CHEBI:29103"/>
    </cofactor>
    <text evidence="10">Binds 1 potassium ion per subunit.</text>
</comment>
<reference evidence="13 14" key="1">
    <citation type="submission" date="2012-01" db="EMBL/GenBank/DDBJ databases">
        <title>The Genome Sequence of Facklamia languida CCUG 37842.</title>
        <authorList>
            <consortium name="The Broad Institute Genome Sequencing Platform"/>
            <person name="Earl A."/>
            <person name="Ward D."/>
            <person name="Feldgarden M."/>
            <person name="Gevers D."/>
            <person name="Huys G."/>
            <person name="Young S.K."/>
            <person name="Zeng Q."/>
            <person name="Gargeya S."/>
            <person name="Fitzgerald M."/>
            <person name="Haas B."/>
            <person name="Abouelleil A."/>
            <person name="Alvarado L."/>
            <person name="Arachchi H.M."/>
            <person name="Berlin A."/>
            <person name="Chapman S.B."/>
            <person name="Gearin G."/>
            <person name="Goldberg J."/>
            <person name="Griggs A."/>
            <person name="Gujja S."/>
            <person name="Hansen M."/>
            <person name="Heiman D."/>
            <person name="Howarth C."/>
            <person name="Larimer J."/>
            <person name="Lui A."/>
            <person name="MacDonald P.J.P."/>
            <person name="McCowen C."/>
            <person name="Montmayeur A."/>
            <person name="Murphy C."/>
            <person name="Neiman D."/>
            <person name="Pearson M."/>
            <person name="Priest M."/>
            <person name="Roberts A."/>
            <person name="Saif S."/>
            <person name="Shea T."/>
            <person name="Sisk P."/>
            <person name="Stolte C."/>
            <person name="Sykes S."/>
            <person name="Wortman J."/>
            <person name="Nusbaum C."/>
            <person name="Birren B."/>
        </authorList>
    </citation>
    <scope>NUCLEOTIDE SEQUENCE [LARGE SCALE GENOMIC DNA]</scope>
    <source>
        <strain evidence="13 14">CCUG 37842</strain>
    </source>
</reference>
<dbReference type="PANTHER" id="PTHR42714:SF2">
    <property type="entry name" value="TRNA MODIFICATION GTPASE GTPBP3, MITOCHONDRIAL"/>
    <property type="match status" value="1"/>
</dbReference>
<dbReference type="NCBIfam" id="TIGR00231">
    <property type="entry name" value="small_GTP"/>
    <property type="match status" value="1"/>
</dbReference>
<dbReference type="PROSITE" id="PS51709">
    <property type="entry name" value="G_TRME"/>
    <property type="match status" value="1"/>
</dbReference>
<dbReference type="GO" id="GO:0030488">
    <property type="term" value="P:tRNA methylation"/>
    <property type="evidence" value="ECO:0007669"/>
    <property type="project" value="TreeGrafter"/>
</dbReference>
<dbReference type="Gene3D" id="1.20.120.430">
    <property type="entry name" value="tRNA modification GTPase MnmE domain 2"/>
    <property type="match status" value="1"/>
</dbReference>
<protein>
    <recommendedName>
        <fullName evidence="10">tRNA modification GTPase MnmE</fullName>
        <ecNumber evidence="10">3.6.-.-</ecNumber>
    </recommendedName>
</protein>
<dbReference type="InterPro" id="IPR005225">
    <property type="entry name" value="Small_GTP-bd"/>
</dbReference>
<dbReference type="CDD" id="cd04164">
    <property type="entry name" value="trmE"/>
    <property type="match status" value="1"/>
</dbReference>
<dbReference type="InterPro" id="IPR027368">
    <property type="entry name" value="MnmE_dom2"/>
</dbReference>
<organism evidence="13 14">
    <name type="scientific">Facklamia languida CCUG 37842</name>
    <dbReference type="NCBI Taxonomy" id="883113"/>
    <lineage>
        <taxon>Bacteria</taxon>
        <taxon>Bacillati</taxon>
        <taxon>Bacillota</taxon>
        <taxon>Bacilli</taxon>
        <taxon>Lactobacillales</taxon>
        <taxon>Aerococcaceae</taxon>
        <taxon>Facklamia</taxon>
    </lineage>
</organism>
<keyword evidence="2 10" id="KW-0963">Cytoplasm</keyword>
<dbReference type="Pfam" id="PF01926">
    <property type="entry name" value="MMR_HSR1"/>
    <property type="match status" value="1"/>
</dbReference>
<dbReference type="GO" id="GO:0005525">
    <property type="term" value="F:GTP binding"/>
    <property type="evidence" value="ECO:0007669"/>
    <property type="project" value="UniProtKB-UniRule"/>
</dbReference>
<gene>
    <name evidence="10" type="primary">mnmE</name>
    <name evidence="10" type="synonym">trmE</name>
    <name evidence="13" type="ORF">HMPREF9708_00696</name>
</gene>
<comment type="function">
    <text evidence="10">Exhibits a very high intrinsic GTPase hydrolysis rate. Involved in the addition of a carboxymethylaminomethyl (cmnm) group at the wobble position (U34) of certain tRNAs, forming tRNA-cmnm(5)s(2)U34.</text>
</comment>
<dbReference type="InterPro" id="IPR018948">
    <property type="entry name" value="GTP-bd_TrmE_N"/>
</dbReference>
<evidence type="ECO:0000256" key="6">
    <source>
        <dbReference type="ARBA" id="ARBA00022801"/>
    </source>
</evidence>
<keyword evidence="8 10" id="KW-0630">Potassium</keyword>
<dbReference type="Gene3D" id="3.40.50.300">
    <property type="entry name" value="P-loop containing nucleotide triphosphate hydrolases"/>
    <property type="match status" value="1"/>
</dbReference>
<keyword evidence="3 10" id="KW-0819">tRNA processing</keyword>
<dbReference type="GO" id="GO:0005829">
    <property type="term" value="C:cytosol"/>
    <property type="evidence" value="ECO:0007669"/>
    <property type="project" value="TreeGrafter"/>
</dbReference>
<feature type="binding site" evidence="10">
    <location>
        <position position="249"/>
    </location>
    <ligand>
        <name>K(+)</name>
        <dbReference type="ChEBI" id="CHEBI:29103"/>
    </ligand>
</feature>
<dbReference type="CDD" id="cd14858">
    <property type="entry name" value="TrmE_N"/>
    <property type="match status" value="1"/>
</dbReference>
<dbReference type="InterPro" id="IPR025867">
    <property type="entry name" value="MnmE_helical"/>
</dbReference>
<keyword evidence="6 10" id="KW-0378">Hydrolase</keyword>
<accession>H3NIK7</accession>
<comment type="caution">
    <text evidence="10">Lacks conserved residue(s) required for the propagation of feature annotation.</text>
</comment>
<dbReference type="InterPro" id="IPR006073">
    <property type="entry name" value="GTP-bd"/>
</dbReference>
<evidence type="ECO:0000256" key="7">
    <source>
        <dbReference type="ARBA" id="ARBA00022842"/>
    </source>
</evidence>
<evidence type="ECO:0000256" key="5">
    <source>
        <dbReference type="ARBA" id="ARBA00022741"/>
    </source>
</evidence>
<dbReference type="GO" id="GO:0003924">
    <property type="term" value="F:GTPase activity"/>
    <property type="evidence" value="ECO:0007669"/>
    <property type="project" value="UniProtKB-UniRule"/>
</dbReference>
<keyword evidence="5 10" id="KW-0547">Nucleotide-binding</keyword>
<evidence type="ECO:0000256" key="4">
    <source>
        <dbReference type="ARBA" id="ARBA00022723"/>
    </source>
</evidence>
<dbReference type="GO" id="GO:0002098">
    <property type="term" value="P:tRNA wobble uridine modification"/>
    <property type="evidence" value="ECO:0007669"/>
    <property type="project" value="TreeGrafter"/>
</dbReference>
<comment type="subunit">
    <text evidence="10">Homodimer. Heterotetramer of two MnmE and two MnmG subunits.</text>
</comment>
<evidence type="ECO:0000256" key="2">
    <source>
        <dbReference type="ARBA" id="ARBA00022490"/>
    </source>
</evidence>
<dbReference type="FunFam" id="3.30.1360.120:FF:000003">
    <property type="entry name" value="tRNA modification GTPase MnmE"/>
    <property type="match status" value="1"/>
</dbReference>
<feature type="binding site" evidence="10">
    <location>
        <position position="84"/>
    </location>
    <ligand>
        <name>(6S)-5-formyl-5,6,7,8-tetrahydrofolate</name>
        <dbReference type="ChEBI" id="CHEBI:57457"/>
    </ligand>
</feature>
<evidence type="ECO:0000256" key="3">
    <source>
        <dbReference type="ARBA" id="ARBA00022694"/>
    </source>
</evidence>
<dbReference type="eggNOG" id="COG0486">
    <property type="taxonomic scope" value="Bacteria"/>
</dbReference>
<dbReference type="InterPro" id="IPR027266">
    <property type="entry name" value="TrmE/GcvT-like"/>
</dbReference>
<dbReference type="Pfam" id="PF12631">
    <property type="entry name" value="MnmE_helical"/>
    <property type="match status" value="1"/>
</dbReference>
<dbReference type="OrthoDB" id="9805918at2"/>
<comment type="similarity">
    <text evidence="1 10 11">Belongs to the TRAFAC class TrmE-Era-EngA-EngB-Septin-like GTPase superfamily. TrmE GTPase family.</text>
</comment>
<dbReference type="NCBIfam" id="TIGR00450">
    <property type="entry name" value="mnmE_trmE_thdF"/>
    <property type="match status" value="1"/>
</dbReference>
<dbReference type="GO" id="GO:0042802">
    <property type="term" value="F:identical protein binding"/>
    <property type="evidence" value="ECO:0007669"/>
    <property type="project" value="UniProtKB-ARBA"/>
</dbReference>
<dbReference type="HAMAP" id="MF_00379">
    <property type="entry name" value="GTPase_MnmE"/>
    <property type="match status" value="1"/>
</dbReference>
<dbReference type="PATRIC" id="fig|883113.3.peg.697"/>
<feature type="binding site" evidence="10">
    <location>
        <position position="255"/>
    </location>
    <ligand>
        <name>Mg(2+)</name>
        <dbReference type="ChEBI" id="CHEBI:18420"/>
    </ligand>
</feature>
<dbReference type="HOGENOM" id="CLU_019624_4_1_9"/>
<evidence type="ECO:0000259" key="12">
    <source>
        <dbReference type="PROSITE" id="PS51709"/>
    </source>
</evidence>
<sequence length="458" mass="50796">MYISDTIAAISTALGEGAIGIVRMSGPEAIDWVSQVFKGKDLNQVASHTIHYGHLCNQEGQVIDEVMVTILRGPKTYTREDIVEINCHGGMMAVQSILDVCLSLGARLAQPGEFTKRAFLNGRIDLSQAEALMDVIQSKTSQAMEASMNQLQGSLSTKISALRQEMLETLAQVEVTIDYPEYDDVDDMSNDQLRQTALTVKEQVQSILQEAQGGRLFREGIQTAIIGRPNVGKSSLLNRLTGSDKAIVTEIEGTTRDSIEEYINVKGVPLHLIDTAGIRETDEVVEQIGVTKSRQIMAKADLIILVLNQSEPLTDTDKELLELTKDQKRLIVLNKEDLPCQMDLDQLSKLATKDEWIVLSMVADQNLQALEDRIADFFYQGGLNMKDVNYLLNSRHTQLLKQTIQALDEVIQASQAGLPVDLIQIDYVRAWDLLGEITGESVQDELLDKLFSQFCLGK</sequence>
<feature type="binding site" evidence="10">
    <location>
        <begin position="249"/>
        <end position="255"/>
    </location>
    <ligand>
        <name>GTP</name>
        <dbReference type="ChEBI" id="CHEBI:37565"/>
    </ligand>
</feature>
<dbReference type="NCBIfam" id="NF003661">
    <property type="entry name" value="PRK05291.1-3"/>
    <property type="match status" value="1"/>
</dbReference>
<feature type="binding site" evidence="10">
    <location>
        <position position="23"/>
    </location>
    <ligand>
        <name>(6S)-5-formyl-5,6,7,8-tetrahydrofolate</name>
        <dbReference type="ChEBI" id="CHEBI:57457"/>
    </ligand>
</feature>
<dbReference type="SUPFAM" id="SSF116878">
    <property type="entry name" value="TrmE connector domain"/>
    <property type="match status" value="1"/>
</dbReference>
<dbReference type="Proteomes" id="UP000006190">
    <property type="component" value="Unassembled WGS sequence"/>
</dbReference>
<comment type="subcellular location">
    <subcellularLocation>
        <location evidence="10">Cytoplasm</location>
    </subcellularLocation>
</comment>
<comment type="caution">
    <text evidence="13">The sequence shown here is derived from an EMBL/GenBank/DDBJ whole genome shotgun (WGS) entry which is preliminary data.</text>
</comment>
<keyword evidence="9 10" id="KW-0342">GTP-binding</keyword>
<evidence type="ECO:0000313" key="13">
    <source>
        <dbReference type="EMBL" id="EHR37517.1"/>
    </source>
</evidence>
<feature type="binding site" evidence="10">
    <location>
        <position position="230"/>
    </location>
    <ligand>
        <name>K(+)</name>
        <dbReference type="ChEBI" id="CHEBI:29103"/>
    </ligand>
</feature>
<proteinExistence type="inferred from homology"/>